<organism evidence="2">
    <name type="scientific">Anopheles darlingi</name>
    <name type="common">Mosquito</name>
    <dbReference type="NCBI Taxonomy" id="43151"/>
    <lineage>
        <taxon>Eukaryota</taxon>
        <taxon>Metazoa</taxon>
        <taxon>Ecdysozoa</taxon>
        <taxon>Arthropoda</taxon>
        <taxon>Hexapoda</taxon>
        <taxon>Insecta</taxon>
        <taxon>Pterygota</taxon>
        <taxon>Neoptera</taxon>
        <taxon>Endopterygota</taxon>
        <taxon>Diptera</taxon>
        <taxon>Nematocera</taxon>
        <taxon>Culicoidea</taxon>
        <taxon>Culicidae</taxon>
        <taxon>Anophelinae</taxon>
        <taxon>Anopheles</taxon>
    </lineage>
</organism>
<dbReference type="AlphaFoldDB" id="A0A2M4DKA0"/>
<protein>
    <submittedName>
        <fullName evidence="2">Putative secreted protein</fullName>
    </submittedName>
</protein>
<sequence length="70" mass="8717">MVRYHFLRILPILLILENLFNRTTPRDKFLLGFFQSFRFELLFRLRLGLFIKLRHSRFQFAGRFDLIQRI</sequence>
<feature type="chain" id="PRO_5014746957" evidence="1">
    <location>
        <begin position="26"/>
        <end position="70"/>
    </location>
</feature>
<name>A0A2M4DKA0_ANODA</name>
<accession>A0A2M4DKA0</accession>
<evidence type="ECO:0000256" key="1">
    <source>
        <dbReference type="SAM" id="SignalP"/>
    </source>
</evidence>
<evidence type="ECO:0000313" key="2">
    <source>
        <dbReference type="EMBL" id="MBW77954.1"/>
    </source>
</evidence>
<proteinExistence type="predicted"/>
<dbReference type="EMBL" id="GGFL01013776">
    <property type="protein sequence ID" value="MBW77954.1"/>
    <property type="molecule type" value="Transcribed_RNA"/>
</dbReference>
<feature type="signal peptide" evidence="1">
    <location>
        <begin position="1"/>
        <end position="25"/>
    </location>
</feature>
<keyword evidence="1" id="KW-0732">Signal</keyword>
<reference evidence="2" key="1">
    <citation type="submission" date="2018-01" db="EMBL/GenBank/DDBJ databases">
        <title>An insight into the sialome of Amazonian anophelines.</title>
        <authorList>
            <person name="Ribeiro J.M."/>
            <person name="Scarpassa V."/>
            <person name="Calvo E."/>
        </authorList>
    </citation>
    <scope>NUCLEOTIDE SEQUENCE</scope>
</reference>